<comment type="subcellular location">
    <subcellularLocation>
        <location evidence="1">Membrane</location>
        <topology evidence="1">Multi-pass membrane protein</topology>
    </subcellularLocation>
</comment>
<accession>A0A0P1MTW2</accession>
<dbReference type="STRING" id="1633631.GCA_001442925_01485"/>
<dbReference type="PANTHER" id="PTHR31310:SF7">
    <property type="entry name" value="PA-PHOSPHATASE RELATED-FAMILY PROTEIN DDB_G0268928"/>
    <property type="match status" value="1"/>
</dbReference>
<evidence type="ECO:0000256" key="5">
    <source>
        <dbReference type="SAM" id="Phobius"/>
    </source>
</evidence>
<accession>A0A0P1LNQ1</accession>
<feature type="transmembrane region" description="Helical" evidence="5">
    <location>
        <begin position="160"/>
        <end position="182"/>
    </location>
</feature>
<protein>
    <submittedName>
        <fullName evidence="8">PAP2 superfamily protein</fullName>
    </submittedName>
</protein>
<accession>A0A0P1MB35</accession>
<accession>A0A0P1P0M7</accession>
<keyword evidence="2 5" id="KW-0812">Transmembrane</keyword>
<feature type="transmembrane region" description="Helical" evidence="5">
    <location>
        <begin position="235"/>
        <end position="254"/>
    </location>
</feature>
<dbReference type="OrthoDB" id="9775789at2"/>
<evidence type="ECO:0000313" key="8">
    <source>
        <dbReference type="EMBL" id="CUU06406.1"/>
    </source>
</evidence>
<accession>A0A0P1LEM7</accession>
<accession>A0A0S4N8B6</accession>
<evidence type="ECO:0000313" key="7">
    <source>
        <dbReference type="EMBL" id="CUS94750.1"/>
    </source>
</evidence>
<dbReference type="AlphaFoldDB" id="A0A0P1MGK3"/>
<proteinExistence type="predicted"/>
<keyword evidence="3 5" id="KW-1133">Transmembrane helix</keyword>
<gene>
    <name evidence="8" type="ORF">JGI4_01490</name>
    <name evidence="7" type="ORF">JGI8_02044</name>
</gene>
<dbReference type="InterPro" id="IPR026841">
    <property type="entry name" value="Aur1/Ipt1"/>
</dbReference>
<name>A0A0P1MGK3_9BACT</name>
<dbReference type="PANTHER" id="PTHR31310">
    <property type="match status" value="1"/>
</dbReference>
<reference evidence="7 10" key="2">
    <citation type="submission" date="2015-11" db="EMBL/GenBank/DDBJ databases">
        <authorList>
            <person name="Varghese N."/>
        </authorList>
    </citation>
    <scope>NUCLEOTIDE SEQUENCE [LARGE SCALE GENOMIC DNA]</scope>
    <source>
        <strain evidence="7 10">JGI-8</strain>
    </source>
</reference>
<feature type="domain" description="Phosphatidic acid phosphatase type 2/haloperoxidase" evidence="6">
    <location>
        <begin position="176"/>
        <end position="299"/>
    </location>
</feature>
<dbReference type="Gene3D" id="1.20.144.10">
    <property type="entry name" value="Phosphatidic acid phosphatase type 2/haloperoxidase"/>
    <property type="match status" value="1"/>
</dbReference>
<feature type="transmembrane region" description="Helical" evidence="5">
    <location>
        <begin position="133"/>
        <end position="153"/>
    </location>
</feature>
<dbReference type="InterPro" id="IPR036938">
    <property type="entry name" value="PAP2/HPO_sf"/>
</dbReference>
<feature type="transmembrane region" description="Helical" evidence="5">
    <location>
        <begin position="37"/>
        <end position="57"/>
    </location>
</feature>
<sequence length="325" mass="37810">MNYLTNLRNLHLGDIVNIVFYLFLVFIAVLFSHQIKILWLIVLFNLLVTSFIIYVAVKWESSGNPDFFSAKRFIREWYLVPLILLTFKEIYFFINLLNLPDYDWILIKIDYMLFGAHPTYVLDKISNPILTEILQIVYSTFYFLPIILAYDFYRRGDIKGYRYVMGTVVYGFYLSYIGYLLVPAIGPRFTLHDFSRLDEELPGLFLTKALRWIINTGESIPPGVPNPVDYAQRDAFPSGHAQLTLIIMYLSVVLNSRTKYFLIPTGILLIFSTVYLRYHYVIDLIAGFLFAVFTVATSPYLFNQCETKIGLRNAREDRVQAVCSS</sequence>
<reference evidence="8 9" key="1">
    <citation type="submission" date="2015-11" db="EMBL/GenBank/DDBJ databases">
        <authorList>
            <person name="Zhang Y."/>
            <person name="Guo Z."/>
        </authorList>
    </citation>
    <scope>NUCLEOTIDE SEQUENCE [LARGE SCALE GENOMIC DNA]</scope>
    <source>
        <strain evidence="8">JGI-4</strain>
    </source>
</reference>
<evidence type="ECO:0000256" key="2">
    <source>
        <dbReference type="ARBA" id="ARBA00022692"/>
    </source>
</evidence>
<dbReference type="InterPro" id="IPR000326">
    <property type="entry name" value="PAP2/HPO"/>
</dbReference>
<dbReference type="RefSeq" id="WP_047134893.1">
    <property type="nucleotide sequence ID" value="NZ_CZVN01000109.1"/>
</dbReference>
<dbReference type="EMBL" id="FAOP01000006">
    <property type="protein sequence ID" value="CUU06406.1"/>
    <property type="molecule type" value="Genomic_DNA"/>
</dbReference>
<organism evidence="8 9">
    <name type="scientific">Candidatus Kryptonium thompsonii</name>
    <dbReference type="NCBI Taxonomy" id="1633631"/>
    <lineage>
        <taxon>Bacteria</taxon>
        <taxon>Pseudomonadati</taxon>
        <taxon>Candidatus Kryptoniota</taxon>
        <taxon>Candidatus Kryptonium</taxon>
    </lineage>
</organism>
<evidence type="ECO:0000259" key="6">
    <source>
        <dbReference type="SMART" id="SM00014"/>
    </source>
</evidence>
<feature type="transmembrane region" description="Helical" evidence="5">
    <location>
        <begin position="284"/>
        <end position="302"/>
    </location>
</feature>
<dbReference type="SUPFAM" id="SSF48317">
    <property type="entry name" value="Acid phosphatase/Vanadium-dependent haloperoxidase"/>
    <property type="match status" value="1"/>
</dbReference>
<accession>A0A0P1LVA8</accession>
<keyword evidence="10" id="KW-1185">Reference proteome</keyword>
<evidence type="ECO:0000256" key="1">
    <source>
        <dbReference type="ARBA" id="ARBA00004141"/>
    </source>
</evidence>
<evidence type="ECO:0000313" key="9">
    <source>
        <dbReference type="Proteomes" id="UP000182011"/>
    </source>
</evidence>
<evidence type="ECO:0000256" key="4">
    <source>
        <dbReference type="ARBA" id="ARBA00023136"/>
    </source>
</evidence>
<dbReference type="GO" id="GO:0016020">
    <property type="term" value="C:membrane"/>
    <property type="evidence" value="ECO:0007669"/>
    <property type="project" value="UniProtKB-SubCell"/>
</dbReference>
<feature type="transmembrane region" description="Helical" evidence="5">
    <location>
        <begin position="77"/>
        <end position="94"/>
    </location>
</feature>
<evidence type="ECO:0000256" key="3">
    <source>
        <dbReference type="ARBA" id="ARBA00022989"/>
    </source>
</evidence>
<dbReference type="Proteomes" id="UP000182200">
    <property type="component" value="Unassembled WGS sequence"/>
</dbReference>
<dbReference type="Proteomes" id="UP000182011">
    <property type="component" value="Unassembled WGS sequence"/>
</dbReference>
<keyword evidence="4 5" id="KW-0472">Membrane</keyword>
<dbReference type="InterPro" id="IPR052185">
    <property type="entry name" value="IPC_Synthase-Related"/>
</dbReference>
<feature type="transmembrane region" description="Helical" evidence="5">
    <location>
        <begin position="261"/>
        <end position="278"/>
    </location>
</feature>
<accession>A0A0P1MGK3</accession>
<accession>A0A0P1MAU6</accession>
<evidence type="ECO:0000313" key="10">
    <source>
        <dbReference type="Proteomes" id="UP000182200"/>
    </source>
</evidence>
<dbReference type="SMART" id="SM00014">
    <property type="entry name" value="acidPPc"/>
    <property type="match status" value="1"/>
</dbReference>
<dbReference type="Pfam" id="PF14378">
    <property type="entry name" value="PAP2_3"/>
    <property type="match status" value="1"/>
</dbReference>
<feature type="transmembrane region" description="Helical" evidence="5">
    <location>
        <begin position="12"/>
        <end position="31"/>
    </location>
</feature>
<dbReference type="EMBL" id="CZVI01000054">
    <property type="protein sequence ID" value="CUS94750.1"/>
    <property type="molecule type" value="Genomic_DNA"/>
</dbReference>